<evidence type="ECO:0000256" key="3">
    <source>
        <dbReference type="ARBA" id="ARBA00022692"/>
    </source>
</evidence>
<dbReference type="EMBL" id="PVLQ01000032">
    <property type="protein sequence ID" value="PRD65208.1"/>
    <property type="molecule type" value="Genomic_DNA"/>
</dbReference>
<evidence type="ECO:0000256" key="5">
    <source>
        <dbReference type="ARBA" id="ARBA00023136"/>
    </source>
</evidence>
<evidence type="ECO:0000313" key="7">
    <source>
        <dbReference type="EMBL" id="PRD65208.1"/>
    </source>
</evidence>
<keyword evidence="8" id="KW-1185">Reference proteome</keyword>
<evidence type="ECO:0000256" key="6">
    <source>
        <dbReference type="SAM" id="Phobius"/>
    </source>
</evidence>
<dbReference type="AlphaFoldDB" id="A0A2S9K405"/>
<dbReference type="OrthoDB" id="421014at2"/>
<feature type="transmembrane region" description="Helical" evidence="6">
    <location>
        <begin position="154"/>
        <end position="175"/>
    </location>
</feature>
<evidence type="ECO:0000313" key="8">
    <source>
        <dbReference type="Proteomes" id="UP000238589"/>
    </source>
</evidence>
<dbReference type="Pfam" id="PF03706">
    <property type="entry name" value="LPG_synthase_TM"/>
    <property type="match status" value="1"/>
</dbReference>
<gene>
    <name evidence="7" type="ORF">C6P64_10205</name>
</gene>
<keyword evidence="4 6" id="KW-1133">Transmembrane helix</keyword>
<feature type="transmembrane region" description="Helical" evidence="6">
    <location>
        <begin position="270"/>
        <end position="295"/>
    </location>
</feature>
<reference evidence="7 8" key="1">
    <citation type="submission" date="2018-03" db="EMBL/GenBank/DDBJ databases">
        <title>Comparative genomics illustrates the genes involved in a hyperalkaliphilic mechanisms of Serpentinomonas isolated from highly-alkaline calcium-rich serpentinized springs.</title>
        <authorList>
            <person name="Suzuki S."/>
            <person name="Ishii S."/>
            <person name="Walworth N."/>
            <person name="Bird L."/>
            <person name="Kuenen J.G."/>
            <person name="Nealson K.H."/>
        </authorList>
    </citation>
    <scope>NUCLEOTIDE SEQUENCE [LARGE SCALE GENOMIC DNA]</scope>
    <source>
        <strain evidence="7 8">P1</strain>
    </source>
</reference>
<protein>
    <submittedName>
        <fullName evidence="7">Uncharacterized protein</fullName>
    </submittedName>
</protein>
<dbReference type="Proteomes" id="UP000238589">
    <property type="component" value="Unassembled WGS sequence"/>
</dbReference>
<dbReference type="RefSeq" id="WP_105748467.1">
    <property type="nucleotide sequence ID" value="NZ_PVLQ01000032.1"/>
</dbReference>
<dbReference type="GO" id="GO:0005886">
    <property type="term" value="C:plasma membrane"/>
    <property type="evidence" value="ECO:0007669"/>
    <property type="project" value="UniProtKB-SubCell"/>
</dbReference>
<proteinExistence type="predicted"/>
<evidence type="ECO:0000256" key="1">
    <source>
        <dbReference type="ARBA" id="ARBA00004651"/>
    </source>
</evidence>
<accession>A0A2S9K405</accession>
<feature type="transmembrane region" description="Helical" evidence="6">
    <location>
        <begin position="129"/>
        <end position="148"/>
    </location>
</feature>
<feature type="transmembrane region" description="Helical" evidence="6">
    <location>
        <begin position="12"/>
        <end position="31"/>
    </location>
</feature>
<name>A0A2S9K405_9BURK</name>
<evidence type="ECO:0000256" key="4">
    <source>
        <dbReference type="ARBA" id="ARBA00022989"/>
    </source>
</evidence>
<comment type="subcellular location">
    <subcellularLocation>
        <location evidence="1">Cell membrane</location>
        <topology evidence="1">Multi-pass membrane protein</topology>
    </subcellularLocation>
</comment>
<sequence length="312" mass="33873">MSAKHKKPGQKKLWLSLLVTLAAVVALGWMLRQVDWPQALQAGARVPVHVWLLSAAGMAASHWLRAGRVRAEWRHQLRMGWREAWGLMVRHSAWVVLVPMRGGEAIYVWALHRQGGVPLRQAGLSLLRLRLQDMAVLAVLALALFAPFDWPLRLLLLAAMLVAAIWLLPMVWFIAQERAIRRSGESGRKLPAPAWASWAYAVSNWVVKLAAIAWPLLSLLPLDFDAALKGAAGGELAAALPVQPPAGFGPYEAGVIAAIRSAAEIAWSDIAMAALVVHLMALAVTVGSSVLARLLGWSHRDLRLPDSGPGPA</sequence>
<evidence type="ECO:0000256" key="2">
    <source>
        <dbReference type="ARBA" id="ARBA00022475"/>
    </source>
</evidence>
<feature type="transmembrane region" description="Helical" evidence="6">
    <location>
        <begin position="46"/>
        <end position="64"/>
    </location>
</feature>
<dbReference type="InterPro" id="IPR022791">
    <property type="entry name" value="L-PG_synthase/AglD"/>
</dbReference>
<comment type="caution">
    <text evidence="7">The sequence shown here is derived from an EMBL/GenBank/DDBJ whole genome shotgun (WGS) entry which is preliminary data.</text>
</comment>
<keyword evidence="5 6" id="KW-0472">Membrane</keyword>
<keyword evidence="3 6" id="KW-0812">Transmembrane</keyword>
<feature type="transmembrane region" description="Helical" evidence="6">
    <location>
        <begin position="195"/>
        <end position="217"/>
    </location>
</feature>
<keyword evidence="2" id="KW-1003">Cell membrane</keyword>
<organism evidence="7 8">
    <name type="scientific">Malikia granosa</name>
    <dbReference type="NCBI Taxonomy" id="263067"/>
    <lineage>
        <taxon>Bacteria</taxon>
        <taxon>Pseudomonadati</taxon>
        <taxon>Pseudomonadota</taxon>
        <taxon>Betaproteobacteria</taxon>
        <taxon>Burkholderiales</taxon>
        <taxon>Comamonadaceae</taxon>
        <taxon>Malikia</taxon>
    </lineage>
</organism>